<dbReference type="InterPro" id="IPR036908">
    <property type="entry name" value="RlpA-like_sf"/>
</dbReference>
<name>A0AAE7C294_9PAST</name>
<dbReference type="GO" id="GO:0008932">
    <property type="term" value="F:lytic endotransglycosylase activity"/>
    <property type="evidence" value="ECO:0007669"/>
    <property type="project" value="UniProtKB-UniRule"/>
</dbReference>
<evidence type="ECO:0000256" key="2">
    <source>
        <dbReference type="ARBA" id="ARBA00023316"/>
    </source>
</evidence>
<dbReference type="HAMAP" id="MF_02071">
    <property type="entry name" value="RlpA"/>
    <property type="match status" value="1"/>
</dbReference>
<feature type="chain" id="PRO_5041752603" description="Endolytic peptidoglycan transglycosylase RlpA" evidence="3">
    <location>
        <begin position="24"/>
        <end position="207"/>
    </location>
</feature>
<dbReference type="SUPFAM" id="SSF50685">
    <property type="entry name" value="Barwin-like endoglucanases"/>
    <property type="match status" value="1"/>
</dbReference>
<evidence type="ECO:0000313" key="9">
    <source>
        <dbReference type="Proteomes" id="UP000502287"/>
    </source>
</evidence>
<dbReference type="EMBL" id="CP015029">
    <property type="protein sequence ID" value="QIM64413.1"/>
    <property type="molecule type" value="Genomic_DNA"/>
</dbReference>
<dbReference type="Proteomes" id="UP000502287">
    <property type="component" value="Chromosome"/>
</dbReference>
<dbReference type="PANTHER" id="PTHR34183">
    <property type="entry name" value="ENDOLYTIC PEPTIDOGLYCAN TRANSGLYCOSYLASE RLPA"/>
    <property type="match status" value="1"/>
</dbReference>
<dbReference type="NCBIfam" id="TIGR00413">
    <property type="entry name" value="rlpA"/>
    <property type="match status" value="1"/>
</dbReference>
<dbReference type="InterPro" id="IPR009009">
    <property type="entry name" value="RlpA-like_DPBB"/>
</dbReference>
<dbReference type="Gene3D" id="2.40.40.10">
    <property type="entry name" value="RlpA-like domain"/>
    <property type="match status" value="1"/>
</dbReference>
<keyword evidence="3" id="KW-0732">Signal</keyword>
<dbReference type="InterPro" id="IPR034718">
    <property type="entry name" value="RlpA"/>
</dbReference>
<dbReference type="EMBL" id="RKQT01000004">
    <property type="protein sequence ID" value="RPE91969.1"/>
    <property type="molecule type" value="Genomic_DNA"/>
</dbReference>
<keyword evidence="1 3" id="KW-0456">Lyase</keyword>
<evidence type="ECO:0000313" key="6">
    <source>
        <dbReference type="EMBL" id="QIM64413.1"/>
    </source>
</evidence>
<dbReference type="PANTHER" id="PTHR34183:SF1">
    <property type="entry name" value="ENDOLYTIC PEPTIDOGLYCAN TRANSGLYCOSYLASE RLPA"/>
    <property type="match status" value="1"/>
</dbReference>
<evidence type="ECO:0000256" key="4">
    <source>
        <dbReference type="RuleBase" id="RU003495"/>
    </source>
</evidence>
<dbReference type="Pfam" id="PF03330">
    <property type="entry name" value="DPBB_1"/>
    <property type="match status" value="1"/>
</dbReference>
<dbReference type="EC" id="4.2.2.-" evidence="3"/>
<dbReference type="GO" id="GO:0000270">
    <property type="term" value="P:peptidoglycan metabolic process"/>
    <property type="evidence" value="ECO:0007669"/>
    <property type="project" value="UniProtKB-UniRule"/>
</dbReference>
<comment type="function">
    <text evidence="3">Lytic transglycosylase with a strong preference for naked glycan strands that lack stem peptides.</text>
</comment>
<evidence type="ECO:0000256" key="1">
    <source>
        <dbReference type="ARBA" id="ARBA00023239"/>
    </source>
</evidence>
<dbReference type="AlphaFoldDB" id="A0AAE7C294"/>
<sequence length="207" mass="22765" precursor="true">MQLKNRIRTMLILLLAIPFSAHAVVNYTKKQYGVKGAALLHTKVSNKKHTYEINGKSYTSLSKEASHQFSQVGVASYYGGSFHGRKTANGEIYNKNAYTAAHKTLALGSYVLVTNIRNGRKVVVRINDRGPFSQNRVLDLSVAAAKEIGMFHSGITHVKIEALHVDRHGYISGKGTESLLKQAKRAKLPLSIKGEGKYLAIKSKVAE</sequence>
<feature type="domain" description="RlpA-like protein double-psi beta-barrel" evidence="5">
    <location>
        <begin position="71"/>
        <end position="160"/>
    </location>
</feature>
<proteinExistence type="inferred from homology"/>
<keyword evidence="2 3" id="KW-0961">Cell wall biogenesis/degradation</keyword>
<reference evidence="6 9" key="1">
    <citation type="submission" date="2016-03" db="EMBL/GenBank/DDBJ databases">
        <authorList>
            <person name="Hansen M.J."/>
            <person name="Bojesen A.M."/>
            <person name="Planet P."/>
        </authorList>
    </citation>
    <scope>NUCLEOTIDE SEQUENCE [LARGE SCALE GENOMIC DNA]</scope>
    <source>
        <strain evidence="6 9">HPA 21</strain>
    </source>
</reference>
<accession>A0AAE7C294</accession>
<feature type="signal peptide" evidence="3">
    <location>
        <begin position="1"/>
        <end position="23"/>
    </location>
</feature>
<dbReference type="KEGG" id="fcl:A4G17_02605"/>
<keyword evidence="7" id="KW-0449">Lipoprotein</keyword>
<evidence type="ECO:0000313" key="8">
    <source>
        <dbReference type="Proteomes" id="UP000276901"/>
    </source>
</evidence>
<reference evidence="7 8" key="2">
    <citation type="submission" date="2018-11" db="EMBL/GenBank/DDBJ databases">
        <title>Genomic Encyclopedia of Type Strains, Phase IV (KMG-IV): sequencing the most valuable type-strain genomes for metagenomic binning, comparative biology and taxonomic classification.</title>
        <authorList>
            <person name="Goeker M."/>
        </authorList>
    </citation>
    <scope>NUCLEOTIDE SEQUENCE [LARGE SCALE GENOMIC DNA]</scope>
    <source>
        <strain evidence="7 8">DSM 25797</strain>
    </source>
</reference>
<dbReference type="CDD" id="cd22268">
    <property type="entry name" value="DPBB_RlpA-like"/>
    <property type="match status" value="1"/>
</dbReference>
<protein>
    <recommendedName>
        <fullName evidence="3">Endolytic peptidoglycan transglycosylase RlpA</fullName>
        <ecNumber evidence="3">4.2.2.-</ecNumber>
    </recommendedName>
</protein>
<organism evidence="6 9">
    <name type="scientific">Frederiksenia canicola</name>
    <dbReference type="NCBI Taxonomy" id="123824"/>
    <lineage>
        <taxon>Bacteria</taxon>
        <taxon>Pseudomonadati</taxon>
        <taxon>Pseudomonadota</taxon>
        <taxon>Gammaproteobacteria</taxon>
        <taxon>Pasteurellales</taxon>
        <taxon>Pasteurellaceae</taxon>
        <taxon>Frederiksenia</taxon>
    </lineage>
</organism>
<dbReference type="GO" id="GO:0071555">
    <property type="term" value="P:cell wall organization"/>
    <property type="evidence" value="ECO:0007669"/>
    <property type="project" value="UniProtKB-KW"/>
</dbReference>
<gene>
    <name evidence="3" type="primary">rlpA</name>
    <name evidence="6" type="ORF">A4G17_02605</name>
    <name evidence="7" type="ORF">EDC49_1766</name>
</gene>
<dbReference type="RefSeq" id="WP_123957372.1">
    <property type="nucleotide sequence ID" value="NZ_CP015029.1"/>
</dbReference>
<dbReference type="GO" id="GO:0009279">
    <property type="term" value="C:cell outer membrane"/>
    <property type="evidence" value="ECO:0007669"/>
    <property type="project" value="TreeGrafter"/>
</dbReference>
<dbReference type="Proteomes" id="UP000276901">
    <property type="component" value="Unassembled WGS sequence"/>
</dbReference>
<evidence type="ECO:0000313" key="7">
    <source>
        <dbReference type="EMBL" id="RPE91969.1"/>
    </source>
</evidence>
<evidence type="ECO:0000256" key="3">
    <source>
        <dbReference type="HAMAP-Rule" id="MF_02071"/>
    </source>
</evidence>
<keyword evidence="8" id="KW-1185">Reference proteome</keyword>
<dbReference type="InterPro" id="IPR012997">
    <property type="entry name" value="RplA"/>
</dbReference>
<evidence type="ECO:0000259" key="5">
    <source>
        <dbReference type="Pfam" id="PF03330"/>
    </source>
</evidence>
<comment type="similarity">
    <text evidence="3 4">Belongs to the RlpA family.</text>
</comment>